<dbReference type="STRING" id="589385.SAMN05421504_105401"/>
<sequence length="361" mass="38291">MIAGAGPAGWALASACARLGLATTLVDPEPLKPWQATYGLWADEFPGIPAAASPSVTLAHGTTEHRLDRRYLVVDNAALRESLTDERVDVRIGHVTGAAVGPRGATVTLREGGPIATGVAVDATSHRRALSGGPVRCTEQTAYGVKLTAEEASRLVPDDTTVFMDWGSNGTFLYALPLGDGRVLVEETCLARRPGLPVEVLAGRLHARLAAAGIAVPDEVERVRIPLDLPRPRGLAFGVAAGLVHPATGYSLATSLQLAPRVASALARGLGVGPVTAVRAARDAIWSPRARAVHALRGYGLRALLRMPPERLAEFFELFFRLPIESQRAFTSGREDLTGTAGMMTELFRMAPWAVRKLLIG</sequence>
<dbReference type="EMBL" id="FNON01000005">
    <property type="protein sequence ID" value="SDY39063.1"/>
    <property type="molecule type" value="Genomic_DNA"/>
</dbReference>
<dbReference type="PANTHER" id="PTHR39757">
    <property type="match status" value="1"/>
</dbReference>
<dbReference type="InterPro" id="IPR036188">
    <property type="entry name" value="FAD/NAD-bd_sf"/>
</dbReference>
<keyword evidence="2" id="KW-1185">Reference proteome</keyword>
<proteinExistence type="predicted"/>
<dbReference type="PANTHER" id="PTHR39757:SF5">
    <property type="entry name" value="OS02G0190600 PROTEIN"/>
    <property type="match status" value="1"/>
</dbReference>
<name>A0A1H3JGF4_9PSEU</name>
<protein>
    <submittedName>
        <fullName evidence="1">Lycopene beta-cyclase</fullName>
    </submittedName>
</protein>
<accession>A0A1H3JGF4</accession>
<reference evidence="1 2" key="1">
    <citation type="submission" date="2016-10" db="EMBL/GenBank/DDBJ databases">
        <authorList>
            <person name="de Groot N.N."/>
        </authorList>
    </citation>
    <scope>NUCLEOTIDE SEQUENCE [LARGE SCALE GENOMIC DNA]</scope>
    <source>
        <strain evidence="1 2">CPCC 202699</strain>
    </source>
</reference>
<evidence type="ECO:0000313" key="2">
    <source>
        <dbReference type="Proteomes" id="UP000199515"/>
    </source>
</evidence>
<dbReference type="Pfam" id="PF05834">
    <property type="entry name" value="Lycopene_cycl"/>
    <property type="match status" value="1"/>
</dbReference>
<gene>
    <name evidence="1" type="ORF">SAMN05421504_105401</name>
</gene>
<dbReference type="AlphaFoldDB" id="A0A1H3JGF4"/>
<dbReference type="Proteomes" id="UP000199515">
    <property type="component" value="Unassembled WGS sequence"/>
</dbReference>
<evidence type="ECO:0000313" key="1">
    <source>
        <dbReference type="EMBL" id="SDY39063.1"/>
    </source>
</evidence>
<dbReference type="SUPFAM" id="SSF51905">
    <property type="entry name" value="FAD/NAD(P)-binding domain"/>
    <property type="match status" value="1"/>
</dbReference>
<dbReference type="Gene3D" id="3.50.50.60">
    <property type="entry name" value="FAD/NAD(P)-binding domain"/>
    <property type="match status" value="1"/>
</dbReference>
<organism evidence="1 2">
    <name type="scientific">Amycolatopsis xylanica</name>
    <dbReference type="NCBI Taxonomy" id="589385"/>
    <lineage>
        <taxon>Bacteria</taxon>
        <taxon>Bacillati</taxon>
        <taxon>Actinomycetota</taxon>
        <taxon>Actinomycetes</taxon>
        <taxon>Pseudonocardiales</taxon>
        <taxon>Pseudonocardiaceae</taxon>
        <taxon>Amycolatopsis</taxon>
    </lineage>
</organism>